<dbReference type="AlphaFoldDB" id="A0A1I2RFQ3"/>
<evidence type="ECO:0000256" key="2">
    <source>
        <dbReference type="ARBA" id="ARBA00022723"/>
    </source>
</evidence>
<keyword evidence="4" id="KW-0411">Iron-sulfur</keyword>
<evidence type="ECO:0000256" key="3">
    <source>
        <dbReference type="ARBA" id="ARBA00023004"/>
    </source>
</evidence>
<dbReference type="GO" id="GO:0046872">
    <property type="term" value="F:metal ion binding"/>
    <property type="evidence" value="ECO:0007669"/>
    <property type="project" value="UniProtKB-KW"/>
</dbReference>
<dbReference type="RefSeq" id="WP_090727734.1">
    <property type="nucleotide sequence ID" value="NZ_FOOU01000006.1"/>
</dbReference>
<evidence type="ECO:0000259" key="5">
    <source>
        <dbReference type="PROSITE" id="PS51379"/>
    </source>
</evidence>
<dbReference type="OrthoDB" id="9808559at2"/>
<dbReference type="PANTHER" id="PTHR43687:SF4">
    <property type="entry name" value="BLR5484 PROTEIN"/>
    <property type="match status" value="1"/>
</dbReference>
<feature type="domain" description="4Fe-4S ferredoxin-type" evidence="5">
    <location>
        <begin position="211"/>
        <end position="240"/>
    </location>
</feature>
<accession>A0A1I2RFQ3</accession>
<dbReference type="SUPFAM" id="SSF54862">
    <property type="entry name" value="4Fe-4S ferredoxins"/>
    <property type="match status" value="1"/>
</dbReference>
<dbReference type="PANTHER" id="PTHR43687">
    <property type="entry name" value="ADENYLYLSULFATE REDUCTASE, BETA SUBUNIT"/>
    <property type="match status" value="1"/>
</dbReference>
<feature type="domain" description="4Fe-4S ferredoxin-type" evidence="5">
    <location>
        <begin position="419"/>
        <end position="444"/>
    </location>
</feature>
<dbReference type="PROSITE" id="PS00198">
    <property type="entry name" value="4FE4S_FER_1"/>
    <property type="match status" value="2"/>
</dbReference>
<dbReference type="Gene3D" id="3.30.70.20">
    <property type="match status" value="3"/>
</dbReference>
<evidence type="ECO:0000256" key="1">
    <source>
        <dbReference type="ARBA" id="ARBA00022485"/>
    </source>
</evidence>
<dbReference type="PROSITE" id="PS51379">
    <property type="entry name" value="4FE4S_FER_2"/>
    <property type="match status" value="3"/>
</dbReference>
<dbReference type="InterPro" id="IPR050572">
    <property type="entry name" value="Fe-S_Ferredoxin"/>
</dbReference>
<keyword evidence="2" id="KW-0479">Metal-binding</keyword>
<protein>
    <submittedName>
        <fullName evidence="6">Ferredoxin</fullName>
    </submittedName>
</protein>
<dbReference type="STRING" id="1045558.SAMN05216175_10692"/>
<dbReference type="GO" id="GO:0051539">
    <property type="term" value="F:4 iron, 4 sulfur cluster binding"/>
    <property type="evidence" value="ECO:0007669"/>
    <property type="project" value="UniProtKB-KW"/>
</dbReference>
<dbReference type="Proteomes" id="UP000198623">
    <property type="component" value="Unassembled WGS sequence"/>
</dbReference>
<keyword evidence="7" id="KW-1185">Reference proteome</keyword>
<dbReference type="InterPro" id="IPR017896">
    <property type="entry name" value="4Fe4S_Fe-S-bd"/>
</dbReference>
<evidence type="ECO:0000313" key="6">
    <source>
        <dbReference type="EMBL" id="SFG39260.1"/>
    </source>
</evidence>
<organism evidence="6 7">
    <name type="scientific">Neptunomonas qingdaonensis</name>
    <dbReference type="NCBI Taxonomy" id="1045558"/>
    <lineage>
        <taxon>Bacteria</taxon>
        <taxon>Pseudomonadati</taxon>
        <taxon>Pseudomonadota</taxon>
        <taxon>Gammaproteobacteria</taxon>
        <taxon>Oceanospirillales</taxon>
        <taxon>Oceanospirillaceae</taxon>
        <taxon>Neptunomonas</taxon>
    </lineage>
</organism>
<gene>
    <name evidence="6" type="ORF">SAMN05216175_10692</name>
</gene>
<keyword evidence="3" id="KW-0408">Iron</keyword>
<evidence type="ECO:0000256" key="4">
    <source>
        <dbReference type="ARBA" id="ARBA00023014"/>
    </source>
</evidence>
<sequence>MTNEQSLNNLARQAAQAKVTPPHNLAPATVTFSTQGHLLITGSEDMIRLAAGQLNEMASITLLSTEAIRNTDSAHIEQALQAAAELPVYQTKIEAIKGFLGQFQVTVQHEEQSIELAKLTQKRASFDLILNLGENSLFSTELAPAGYFHLAPDADNFSDVISQLPDYIGEFEKPRYFQVNNDICAHSNRGQTGCTRCLDVCPADAISSIKDLINIDPYLCHGAGGCSTACPTGAISYTLPKPVRLLDYMQKLLHAYKEADGTQPALLFHDHEQGQQLLTQLLPQLPDNLIPIELEEISAAGQELWLAALAAGATQILLLDTPAVPESMRTLLKREVKLTQTMLSGLGYNESQLQFIGAEELTTDIAAPLTSLFTVIPDPLTSVAENKRDVLFVALDHLIKHAPQPLPEHLTLPAGSPFGQVSINASSCTLCLSCVAVCPTQALTSGGEKPALNFTEQNCVQCNLCERACPENAIQLESRLLLSDTRKQPIEIHADVAFECITCSKPFAPRRTVEKMLDKLSEHRMFQGEALNRLKMCEDCRVKDIFVDLTQNPEKQLEL</sequence>
<name>A0A1I2RFQ3_9GAMM</name>
<dbReference type="EMBL" id="FOOU01000006">
    <property type="protein sequence ID" value="SFG39260.1"/>
    <property type="molecule type" value="Genomic_DNA"/>
</dbReference>
<feature type="domain" description="4Fe-4S ferredoxin-type" evidence="5">
    <location>
        <begin position="448"/>
        <end position="479"/>
    </location>
</feature>
<evidence type="ECO:0000313" key="7">
    <source>
        <dbReference type="Proteomes" id="UP000198623"/>
    </source>
</evidence>
<dbReference type="InterPro" id="IPR017900">
    <property type="entry name" value="4Fe4S_Fe_S_CS"/>
</dbReference>
<keyword evidence="1" id="KW-0004">4Fe-4S</keyword>
<dbReference type="Pfam" id="PF12838">
    <property type="entry name" value="Fer4_7"/>
    <property type="match status" value="1"/>
</dbReference>
<reference evidence="7" key="1">
    <citation type="submission" date="2016-10" db="EMBL/GenBank/DDBJ databases">
        <authorList>
            <person name="Varghese N."/>
            <person name="Submissions S."/>
        </authorList>
    </citation>
    <scope>NUCLEOTIDE SEQUENCE [LARGE SCALE GENOMIC DNA]</scope>
    <source>
        <strain evidence="7">CGMCC 1.10971</strain>
    </source>
</reference>
<proteinExistence type="predicted"/>